<feature type="domain" description="Beta-lactamase class A catalytic" evidence="5">
    <location>
        <begin position="58"/>
        <end position="270"/>
    </location>
</feature>
<protein>
    <recommendedName>
        <fullName evidence="3">beta-lactamase</fullName>
        <ecNumber evidence="3">3.5.2.6</ecNumber>
    </recommendedName>
</protein>
<dbReference type="Gene3D" id="3.40.710.10">
    <property type="entry name" value="DD-peptidase/beta-lactamase superfamily"/>
    <property type="match status" value="1"/>
</dbReference>
<evidence type="ECO:0000313" key="6">
    <source>
        <dbReference type="EMBL" id="ANU08800.1"/>
    </source>
</evidence>
<evidence type="ECO:0000259" key="5">
    <source>
        <dbReference type="Pfam" id="PF13354"/>
    </source>
</evidence>
<sequence>MIADRRTVLASGTAMLALAACRDNATADASPPAGRPAFDVAVEIAALEQTSGGTLGACLLDTASGALLGHRLDERFGHCSSFKTSLAAMVLAGADNGTLDLSEQMAWEETAMLGNSPFTMDRLGTGATLAELARAVQVASDNTAANVLLGRLGGPEAVTAFWRELGDETSRLDRTEPQLNNAPAGDPRDTTTPRAMAQTLAKIATGDVLAPESRATLLGWMAETTTGTRRIRAGLPEVWQAANKTGTSLWPGIGSLYVDIAVLTPSGATPLVLTGYFRANETHEGVQPEGEAVLARLGRIAARWHEFHSAGR</sequence>
<dbReference type="EMBL" id="CP016545">
    <property type="protein sequence ID" value="ANU08800.1"/>
    <property type="molecule type" value="Genomic_DNA"/>
</dbReference>
<organism evidence="6 7">
    <name type="scientific">Paraurantiacibacter namhicola</name>
    <dbReference type="NCBI Taxonomy" id="645517"/>
    <lineage>
        <taxon>Bacteria</taxon>
        <taxon>Pseudomonadati</taxon>
        <taxon>Pseudomonadota</taxon>
        <taxon>Alphaproteobacteria</taxon>
        <taxon>Sphingomonadales</taxon>
        <taxon>Erythrobacteraceae</taxon>
        <taxon>Paraurantiacibacter</taxon>
    </lineage>
</organism>
<keyword evidence="6" id="KW-0378">Hydrolase</keyword>
<proteinExistence type="inferred from homology"/>
<dbReference type="GO" id="GO:0030655">
    <property type="term" value="P:beta-lactam antibiotic catabolic process"/>
    <property type="evidence" value="ECO:0007669"/>
    <property type="project" value="InterPro"/>
</dbReference>
<comment type="similarity">
    <text evidence="2">Belongs to the class-A beta-lactamase family.</text>
</comment>
<dbReference type="Proteomes" id="UP000092698">
    <property type="component" value="Chromosome"/>
</dbReference>
<evidence type="ECO:0000256" key="3">
    <source>
        <dbReference type="ARBA" id="ARBA00012865"/>
    </source>
</evidence>
<evidence type="ECO:0000256" key="2">
    <source>
        <dbReference type="ARBA" id="ARBA00009009"/>
    </source>
</evidence>
<evidence type="ECO:0000313" key="7">
    <source>
        <dbReference type="Proteomes" id="UP000092698"/>
    </source>
</evidence>
<gene>
    <name evidence="6" type="primary">bla_2</name>
    <name evidence="6" type="ORF">A6F65_02522</name>
</gene>
<dbReference type="PANTHER" id="PTHR35333">
    <property type="entry name" value="BETA-LACTAMASE"/>
    <property type="match status" value="1"/>
</dbReference>
<comment type="catalytic activity">
    <reaction evidence="1">
        <text>a beta-lactam + H2O = a substituted beta-amino acid</text>
        <dbReference type="Rhea" id="RHEA:20401"/>
        <dbReference type="ChEBI" id="CHEBI:15377"/>
        <dbReference type="ChEBI" id="CHEBI:35627"/>
        <dbReference type="ChEBI" id="CHEBI:140347"/>
        <dbReference type="EC" id="3.5.2.6"/>
    </reaction>
</comment>
<feature type="region of interest" description="Disordered" evidence="4">
    <location>
        <begin position="169"/>
        <end position="192"/>
    </location>
</feature>
<reference evidence="6 7" key="1">
    <citation type="submission" date="2016-07" db="EMBL/GenBank/DDBJ databases">
        <title>Complete genome sequence of Altererythrobacter namhicola JCM 16345T, containing esterase-encoding genes.</title>
        <authorList>
            <person name="Cheng H."/>
            <person name="Wu Y.-H."/>
            <person name="Jian S.-L."/>
            <person name="Huo Y.-Y."/>
            <person name="Wang C.-S."/>
            <person name="Xu X.-W."/>
        </authorList>
    </citation>
    <scope>NUCLEOTIDE SEQUENCE [LARGE SCALE GENOMIC DNA]</scope>
    <source>
        <strain evidence="6 7">JCM 16345</strain>
    </source>
</reference>
<accession>A0A1C7DBC0</accession>
<dbReference type="AlphaFoldDB" id="A0A1C7DBC0"/>
<dbReference type="InterPro" id="IPR012338">
    <property type="entry name" value="Beta-lactam/transpept-like"/>
</dbReference>
<name>A0A1C7DBC0_9SPHN</name>
<dbReference type="PRINTS" id="PR00118">
    <property type="entry name" value="BLACTAMASEA"/>
</dbReference>
<dbReference type="GO" id="GO:0046677">
    <property type="term" value="P:response to antibiotic"/>
    <property type="evidence" value="ECO:0007669"/>
    <property type="project" value="InterPro"/>
</dbReference>
<dbReference type="PROSITE" id="PS51257">
    <property type="entry name" value="PROKAR_LIPOPROTEIN"/>
    <property type="match status" value="1"/>
</dbReference>
<dbReference type="Pfam" id="PF13354">
    <property type="entry name" value="Beta-lactamase2"/>
    <property type="match status" value="1"/>
</dbReference>
<dbReference type="STRING" id="645517.A6F65_02522"/>
<evidence type="ECO:0000256" key="1">
    <source>
        <dbReference type="ARBA" id="ARBA00001526"/>
    </source>
</evidence>
<dbReference type="SUPFAM" id="SSF56601">
    <property type="entry name" value="beta-lactamase/transpeptidase-like"/>
    <property type="match status" value="1"/>
</dbReference>
<dbReference type="EC" id="3.5.2.6" evidence="3"/>
<dbReference type="GO" id="GO:0008800">
    <property type="term" value="F:beta-lactamase activity"/>
    <property type="evidence" value="ECO:0007669"/>
    <property type="project" value="UniProtKB-EC"/>
</dbReference>
<dbReference type="KEGG" id="anh:A6F65_02522"/>
<dbReference type="InterPro" id="IPR045155">
    <property type="entry name" value="Beta-lactam_cat"/>
</dbReference>
<dbReference type="RefSeq" id="WP_067789444.1">
    <property type="nucleotide sequence ID" value="NZ_CP016545.1"/>
</dbReference>
<dbReference type="PANTHER" id="PTHR35333:SF3">
    <property type="entry name" value="BETA-LACTAMASE-TYPE TRANSPEPTIDASE FOLD CONTAINING PROTEIN"/>
    <property type="match status" value="1"/>
</dbReference>
<dbReference type="PATRIC" id="fig|645517.4.peg.2505"/>
<dbReference type="InterPro" id="IPR000871">
    <property type="entry name" value="Beta-lactam_class-A"/>
</dbReference>
<evidence type="ECO:0000256" key="4">
    <source>
        <dbReference type="SAM" id="MobiDB-lite"/>
    </source>
</evidence>
<keyword evidence="7" id="KW-1185">Reference proteome</keyword>
<dbReference type="NCBIfam" id="NF033103">
    <property type="entry name" value="bla_class_A"/>
    <property type="match status" value="1"/>
</dbReference>